<dbReference type="GO" id="GO:0000981">
    <property type="term" value="F:DNA-binding transcription factor activity, RNA polymerase II-specific"/>
    <property type="evidence" value="ECO:0007669"/>
    <property type="project" value="TreeGrafter"/>
</dbReference>
<comment type="similarity">
    <text evidence="8">Belongs to the snail C2H2-type zinc-finger protein family.</text>
</comment>
<keyword evidence="2 10" id="KW-0479">Metal-binding</keyword>
<keyword evidence="15" id="KW-1185">Reference proteome</keyword>
<feature type="region of interest" description="Disordered" evidence="11">
    <location>
        <begin position="587"/>
        <end position="607"/>
    </location>
</feature>
<reference evidence="14" key="2">
    <citation type="submission" date="2020-05" db="UniProtKB">
        <authorList>
            <consortium name="EnsemblMetazoa"/>
        </authorList>
    </citation>
    <scope>IDENTIFICATION</scope>
    <source>
        <strain evidence="14">A-37</strain>
    </source>
</reference>
<dbReference type="EMBL" id="AXCM01018963">
    <property type="status" value="NOT_ANNOTATED_CDS"/>
    <property type="molecule type" value="Genomic_DNA"/>
</dbReference>
<keyword evidence="7" id="KW-0539">Nucleus</keyword>
<dbReference type="SMART" id="SM00355">
    <property type="entry name" value="ZnF_C2H2"/>
    <property type="match status" value="6"/>
</dbReference>
<dbReference type="VEuPathDB" id="VectorBase:ACUA013179"/>
<keyword evidence="3" id="KW-0677">Repeat</keyword>
<keyword evidence="4 9" id="KW-0863">Zinc-finger</keyword>
<dbReference type="InterPro" id="IPR012934">
    <property type="entry name" value="Znf_AD"/>
</dbReference>
<evidence type="ECO:0000256" key="4">
    <source>
        <dbReference type="ARBA" id="ARBA00022771"/>
    </source>
</evidence>
<comment type="subcellular location">
    <subcellularLocation>
        <location evidence="1">Nucleus</location>
    </subcellularLocation>
</comment>
<feature type="domain" description="C2H2-type" evidence="12">
    <location>
        <begin position="688"/>
        <end position="711"/>
    </location>
</feature>
<dbReference type="PROSITE" id="PS51915">
    <property type="entry name" value="ZAD"/>
    <property type="match status" value="1"/>
</dbReference>
<evidence type="ECO:0000313" key="15">
    <source>
        <dbReference type="Proteomes" id="UP000075883"/>
    </source>
</evidence>
<feature type="binding site" evidence="10">
    <location>
        <position position="15"/>
    </location>
    <ligand>
        <name>Zn(2+)</name>
        <dbReference type="ChEBI" id="CHEBI:29105"/>
    </ligand>
</feature>
<evidence type="ECO:0000256" key="11">
    <source>
        <dbReference type="SAM" id="MobiDB-lite"/>
    </source>
</evidence>
<evidence type="ECO:0000259" key="12">
    <source>
        <dbReference type="PROSITE" id="PS50157"/>
    </source>
</evidence>
<dbReference type="GO" id="GO:0008270">
    <property type="term" value="F:zinc ion binding"/>
    <property type="evidence" value="ECO:0007669"/>
    <property type="project" value="UniProtKB-UniRule"/>
</dbReference>
<feature type="compositionally biased region" description="Basic and acidic residues" evidence="11">
    <location>
        <begin position="646"/>
        <end position="656"/>
    </location>
</feature>
<keyword evidence="5 10" id="KW-0862">Zinc</keyword>
<reference evidence="15" key="1">
    <citation type="submission" date="2013-09" db="EMBL/GenBank/DDBJ databases">
        <title>The Genome Sequence of Anopheles culicifacies species A.</title>
        <authorList>
            <consortium name="The Broad Institute Genomics Platform"/>
            <person name="Neafsey D.E."/>
            <person name="Besansky N."/>
            <person name="Howell P."/>
            <person name="Walton C."/>
            <person name="Young S.K."/>
            <person name="Zeng Q."/>
            <person name="Gargeya S."/>
            <person name="Fitzgerald M."/>
            <person name="Haas B."/>
            <person name="Abouelleil A."/>
            <person name="Allen A.W."/>
            <person name="Alvarado L."/>
            <person name="Arachchi H.M."/>
            <person name="Berlin A.M."/>
            <person name="Chapman S.B."/>
            <person name="Gainer-Dewar J."/>
            <person name="Goldberg J."/>
            <person name="Griggs A."/>
            <person name="Gujja S."/>
            <person name="Hansen M."/>
            <person name="Howarth C."/>
            <person name="Imamovic A."/>
            <person name="Ireland A."/>
            <person name="Larimer J."/>
            <person name="McCowan C."/>
            <person name="Murphy C."/>
            <person name="Pearson M."/>
            <person name="Poon T.W."/>
            <person name="Priest M."/>
            <person name="Roberts A."/>
            <person name="Saif S."/>
            <person name="Shea T."/>
            <person name="Sisk P."/>
            <person name="Sykes S."/>
            <person name="Wortman J."/>
            <person name="Nusbaum C."/>
            <person name="Birren B."/>
        </authorList>
    </citation>
    <scope>NUCLEOTIDE SEQUENCE [LARGE SCALE GENOMIC DNA]</scope>
    <source>
        <strain evidence="15">A-37</strain>
    </source>
</reference>
<protein>
    <recommendedName>
        <fullName evidence="16">ZAD domain-containing protein</fullName>
    </recommendedName>
</protein>
<evidence type="ECO:0000256" key="3">
    <source>
        <dbReference type="ARBA" id="ARBA00022737"/>
    </source>
</evidence>
<dbReference type="InterPro" id="IPR050527">
    <property type="entry name" value="Snail/Krueppel_Znf"/>
</dbReference>
<dbReference type="SUPFAM" id="SSF57667">
    <property type="entry name" value="beta-beta-alpha zinc fingers"/>
    <property type="match status" value="2"/>
</dbReference>
<evidence type="ECO:0008006" key="16">
    <source>
        <dbReference type="Google" id="ProtNLM"/>
    </source>
</evidence>
<dbReference type="Pfam" id="PF07776">
    <property type="entry name" value="zf-AD"/>
    <property type="match status" value="1"/>
</dbReference>
<name>A0A182MA28_9DIPT</name>
<feature type="binding site" evidence="10">
    <location>
        <position position="61"/>
    </location>
    <ligand>
        <name>Zn(2+)</name>
        <dbReference type="ChEBI" id="CHEBI:29105"/>
    </ligand>
</feature>
<evidence type="ECO:0000256" key="6">
    <source>
        <dbReference type="ARBA" id="ARBA00023125"/>
    </source>
</evidence>
<evidence type="ECO:0000313" key="14">
    <source>
        <dbReference type="EnsemblMetazoa" id="ACUA013179-PA"/>
    </source>
</evidence>
<dbReference type="EnsemblMetazoa" id="ACUA013179-RA">
    <property type="protein sequence ID" value="ACUA013179-PA"/>
    <property type="gene ID" value="ACUA013179"/>
</dbReference>
<dbReference type="AlphaFoldDB" id="A0A182MA28"/>
<evidence type="ECO:0000256" key="2">
    <source>
        <dbReference type="ARBA" id="ARBA00022723"/>
    </source>
</evidence>
<dbReference type="PANTHER" id="PTHR24388:SF54">
    <property type="entry name" value="PROTEIN ESCARGOT"/>
    <property type="match status" value="1"/>
</dbReference>
<evidence type="ECO:0000256" key="10">
    <source>
        <dbReference type="PROSITE-ProRule" id="PRU01263"/>
    </source>
</evidence>
<dbReference type="Proteomes" id="UP000075883">
    <property type="component" value="Unassembled WGS sequence"/>
</dbReference>
<feature type="region of interest" description="Disordered" evidence="11">
    <location>
        <begin position="641"/>
        <end position="661"/>
    </location>
</feature>
<proteinExistence type="inferred from homology"/>
<dbReference type="SUPFAM" id="SSF57716">
    <property type="entry name" value="Glucocorticoid receptor-like (DNA-binding domain)"/>
    <property type="match status" value="1"/>
</dbReference>
<evidence type="ECO:0000256" key="5">
    <source>
        <dbReference type="ARBA" id="ARBA00022833"/>
    </source>
</evidence>
<evidence type="ECO:0000256" key="9">
    <source>
        <dbReference type="PROSITE-ProRule" id="PRU00042"/>
    </source>
</evidence>
<dbReference type="GO" id="GO:0000978">
    <property type="term" value="F:RNA polymerase II cis-regulatory region sequence-specific DNA binding"/>
    <property type="evidence" value="ECO:0007669"/>
    <property type="project" value="TreeGrafter"/>
</dbReference>
<sequence>MEVIPRDINGICRLCLCEDENILFPANKLTDSKLTVDDIERLTGIRVISEESKPFAVCIDCKNTLRKFNHYRLFCLKNDVKFRKLYKEGLVSSSEATADSVTADCMIDHSDSTSPNENIDSVESAIDEAIETDENDQSISTKLRDAIMYEHSYNSMDYEELDTDGTPVNGNESSSQATVQRNIWKQHMLIAVANDAETPNVELNGEKTRPKELCMLCGKLVTSIASHLKTHATNENIACEYCPKKYDNKAYLKRHVLTVHMKKIVKTCEICNKGFSYLDSYSAHMLADDTDSYYMICTDCHNKLHKFAGYRNICIVNDARFKALFPMVFEEVVSDACLPDETGIEYVYSDIDVQYSGTDDHSYCIDAQEKSTIAADEELENIYVEYEELMEPCDNAESYDGVSEEIVEDVVLQDNPTEVNALTQNDDSVVLLQEEMYETIEEEIEESDSTAAEFQHVEIEMQKQQIEADVETEAKQEKSIAEEKNVSYSICEDCNSNLKNFTAFRTLCLSNDMLFKEWFPMVIENAPSDIDPEQDEAYLQVGLQDTKRHEITDHMGYIASYEKPSFEHFVENVEYADIDDGISVCSRNDSDSSASEDHAEINKNIKDERSVPLSADIHLENDELPSKDEYDPLDNLNESIQSQNEESSKSENEKSTHKMPQKQLCPICGKMVYDVSDHKLSHSNERKYSCPHCPMSYGRKSYLTFHVRSVHQKKVVKTCEICNRDFAYKTGYDAHMVCISFFGGKSYIKSV</sequence>
<evidence type="ECO:0000256" key="7">
    <source>
        <dbReference type="ARBA" id="ARBA00023242"/>
    </source>
</evidence>
<dbReference type="PANTHER" id="PTHR24388">
    <property type="entry name" value="ZINC FINGER PROTEIN"/>
    <property type="match status" value="1"/>
</dbReference>
<evidence type="ECO:0000256" key="8">
    <source>
        <dbReference type="ARBA" id="ARBA00037948"/>
    </source>
</evidence>
<dbReference type="Pfam" id="PF00096">
    <property type="entry name" value="zf-C2H2"/>
    <property type="match status" value="1"/>
</dbReference>
<dbReference type="InterPro" id="IPR036236">
    <property type="entry name" value="Znf_C2H2_sf"/>
</dbReference>
<keyword evidence="6" id="KW-0238">DNA-binding</keyword>
<accession>A0A182MA28</accession>
<dbReference type="Gene3D" id="3.30.160.60">
    <property type="entry name" value="Classic Zinc Finger"/>
    <property type="match status" value="2"/>
</dbReference>
<feature type="compositionally biased region" description="Basic and acidic residues" evidence="11">
    <location>
        <begin position="595"/>
        <end position="607"/>
    </location>
</feature>
<dbReference type="PROSITE" id="PS00028">
    <property type="entry name" value="ZINC_FINGER_C2H2_1"/>
    <property type="match status" value="2"/>
</dbReference>
<dbReference type="InterPro" id="IPR013087">
    <property type="entry name" value="Znf_C2H2_type"/>
</dbReference>
<dbReference type="STRING" id="139723.A0A182MA28"/>
<feature type="domain" description="C2H2-type" evidence="12">
    <location>
        <begin position="237"/>
        <end position="260"/>
    </location>
</feature>
<feature type="binding site" evidence="10">
    <location>
        <position position="58"/>
    </location>
    <ligand>
        <name>Zn(2+)</name>
        <dbReference type="ChEBI" id="CHEBI:29105"/>
    </ligand>
</feature>
<evidence type="ECO:0000259" key="13">
    <source>
        <dbReference type="PROSITE" id="PS51915"/>
    </source>
</evidence>
<dbReference type="GO" id="GO:0005634">
    <property type="term" value="C:nucleus"/>
    <property type="evidence" value="ECO:0007669"/>
    <property type="project" value="UniProtKB-SubCell"/>
</dbReference>
<organism evidence="14 15">
    <name type="scientific">Anopheles culicifacies</name>
    <dbReference type="NCBI Taxonomy" id="139723"/>
    <lineage>
        <taxon>Eukaryota</taxon>
        <taxon>Metazoa</taxon>
        <taxon>Ecdysozoa</taxon>
        <taxon>Arthropoda</taxon>
        <taxon>Hexapoda</taxon>
        <taxon>Insecta</taxon>
        <taxon>Pterygota</taxon>
        <taxon>Neoptera</taxon>
        <taxon>Endopterygota</taxon>
        <taxon>Diptera</taxon>
        <taxon>Nematocera</taxon>
        <taxon>Culicoidea</taxon>
        <taxon>Culicidae</taxon>
        <taxon>Anophelinae</taxon>
        <taxon>Anopheles</taxon>
        <taxon>culicifacies species complex</taxon>
    </lineage>
</organism>
<feature type="binding site" evidence="10">
    <location>
        <position position="12"/>
    </location>
    <ligand>
        <name>Zn(2+)</name>
        <dbReference type="ChEBI" id="CHEBI:29105"/>
    </ligand>
</feature>
<evidence type="ECO:0000256" key="1">
    <source>
        <dbReference type="ARBA" id="ARBA00004123"/>
    </source>
</evidence>
<dbReference type="PROSITE" id="PS50157">
    <property type="entry name" value="ZINC_FINGER_C2H2_2"/>
    <property type="match status" value="2"/>
</dbReference>
<feature type="domain" description="ZAD" evidence="13">
    <location>
        <begin position="10"/>
        <end position="85"/>
    </location>
</feature>
<dbReference type="SMART" id="SM00868">
    <property type="entry name" value="zf-AD"/>
    <property type="match status" value="3"/>
</dbReference>